<evidence type="ECO:0000256" key="7">
    <source>
        <dbReference type="ARBA" id="ARBA00022553"/>
    </source>
</evidence>
<feature type="domain" description="Complex 1 LYR protein" evidence="17">
    <location>
        <begin position="13"/>
        <end position="69"/>
    </location>
</feature>
<feature type="region of interest" description="Disordered" evidence="16">
    <location>
        <begin position="84"/>
        <end position="107"/>
    </location>
</feature>
<accession>A0A7S0N7F7</accession>
<sequence length="107" mass="12510">MAATTYQAAHRFRVMKLYRNAIKLTHDWCIDRIVLSQEVIELRKQFDSHKNETNIKVAEQLVADGEAKLLQKIHPDPYRLPYLPGGSKYQRNVPPPTEFLTNPYVHH</sequence>
<evidence type="ECO:0000256" key="6">
    <source>
        <dbReference type="ARBA" id="ARBA00022448"/>
    </source>
</evidence>
<evidence type="ECO:0000256" key="11">
    <source>
        <dbReference type="ARBA" id="ARBA00022990"/>
    </source>
</evidence>
<dbReference type="GO" id="GO:0006120">
    <property type="term" value="P:mitochondrial electron transport, NADH to ubiquinone"/>
    <property type="evidence" value="ECO:0007669"/>
    <property type="project" value="InterPro"/>
</dbReference>
<organism evidence="18">
    <name type="scientific">Cryptomonas curvata</name>
    <dbReference type="NCBI Taxonomy" id="233186"/>
    <lineage>
        <taxon>Eukaryota</taxon>
        <taxon>Cryptophyceae</taxon>
        <taxon>Cryptomonadales</taxon>
        <taxon>Cryptomonadaceae</taxon>
        <taxon>Cryptomonas</taxon>
    </lineage>
</organism>
<evidence type="ECO:0000256" key="9">
    <source>
        <dbReference type="ARBA" id="ARBA00022792"/>
    </source>
</evidence>
<keyword evidence="13" id="KW-0472">Membrane</keyword>
<dbReference type="Pfam" id="PF05347">
    <property type="entry name" value="Complex1_LYR"/>
    <property type="match status" value="1"/>
</dbReference>
<dbReference type="InterPro" id="IPR045292">
    <property type="entry name" value="Complex1_LYR_NDUFB9_LYRM3"/>
</dbReference>
<keyword evidence="6" id="KW-0813">Transport</keyword>
<evidence type="ECO:0000256" key="16">
    <source>
        <dbReference type="SAM" id="MobiDB-lite"/>
    </source>
</evidence>
<comment type="similarity">
    <text evidence="3">Belongs to the complex I LYR family.</text>
</comment>
<keyword evidence="9" id="KW-0999">Mitochondrion inner membrane</keyword>
<proteinExistence type="inferred from homology"/>
<evidence type="ECO:0000256" key="2">
    <source>
        <dbReference type="ARBA" id="ARBA00004443"/>
    </source>
</evidence>
<gene>
    <name evidence="18" type="ORF">CCUR1050_LOCUS32632</name>
</gene>
<dbReference type="CDD" id="cd20263">
    <property type="entry name" value="Complex1_LYR_NDUFB9_LYRM3"/>
    <property type="match status" value="1"/>
</dbReference>
<keyword evidence="8" id="KW-0679">Respiratory chain</keyword>
<evidence type="ECO:0000256" key="15">
    <source>
        <dbReference type="ARBA" id="ARBA00032528"/>
    </source>
</evidence>
<evidence type="ECO:0000256" key="12">
    <source>
        <dbReference type="ARBA" id="ARBA00023128"/>
    </source>
</evidence>
<evidence type="ECO:0000256" key="13">
    <source>
        <dbReference type="ARBA" id="ARBA00023136"/>
    </source>
</evidence>
<keyword evidence="12" id="KW-0496">Mitochondrion</keyword>
<keyword evidence="11" id="KW-0007">Acetylation</keyword>
<evidence type="ECO:0000256" key="8">
    <source>
        <dbReference type="ARBA" id="ARBA00022660"/>
    </source>
</evidence>
<keyword evidence="7" id="KW-0597">Phosphoprotein</keyword>
<evidence type="ECO:0000256" key="3">
    <source>
        <dbReference type="ARBA" id="ARBA00009508"/>
    </source>
</evidence>
<protein>
    <recommendedName>
        <fullName evidence="5">NADH dehydrogenase [ubiquinone] 1 beta subcomplex subunit 9</fullName>
    </recommendedName>
    <alternativeName>
        <fullName evidence="14">Complex I-B22</fullName>
    </alternativeName>
    <alternativeName>
        <fullName evidence="15">NADH-ubiquinone oxidoreductase B22 subunit</fullName>
    </alternativeName>
</protein>
<dbReference type="GO" id="GO:0005743">
    <property type="term" value="C:mitochondrial inner membrane"/>
    <property type="evidence" value="ECO:0007669"/>
    <property type="project" value="UniProtKB-SubCell"/>
</dbReference>
<evidence type="ECO:0000313" key="18">
    <source>
        <dbReference type="EMBL" id="CAD8662334.1"/>
    </source>
</evidence>
<dbReference type="AlphaFoldDB" id="A0A7S0N7F7"/>
<reference evidence="18" key="1">
    <citation type="submission" date="2021-01" db="EMBL/GenBank/DDBJ databases">
        <authorList>
            <person name="Corre E."/>
            <person name="Pelletier E."/>
            <person name="Niang G."/>
            <person name="Scheremetjew M."/>
            <person name="Finn R."/>
            <person name="Kale V."/>
            <person name="Holt S."/>
            <person name="Cochrane G."/>
            <person name="Meng A."/>
            <person name="Brown T."/>
            <person name="Cohen L."/>
        </authorList>
    </citation>
    <scope>NUCLEOTIDE SEQUENCE</scope>
    <source>
        <strain evidence="18">CCAP979/52</strain>
    </source>
</reference>
<comment type="subcellular location">
    <subcellularLocation>
        <location evidence="2">Mitochondrion inner membrane</location>
        <topology evidence="2">Peripheral membrane protein</topology>
        <orientation evidence="2">Matrix side</orientation>
    </subcellularLocation>
</comment>
<comment type="function">
    <text evidence="1">Accessory subunit of the mitochondrial membrane respiratory chain NADH dehydrogenase (Complex I), that is believed to be not involved in catalysis. Complex I functions in the transfer of electrons from NADH to the respiratory chain. The immediate electron acceptor for the enzyme is believed to be ubiquinone.</text>
</comment>
<keyword evidence="10" id="KW-0249">Electron transport</keyword>
<evidence type="ECO:0000256" key="14">
    <source>
        <dbReference type="ARBA" id="ARBA00030192"/>
    </source>
</evidence>
<dbReference type="InterPro" id="IPR008011">
    <property type="entry name" value="Complex1_LYR_dom"/>
</dbReference>
<dbReference type="PANTHER" id="PTHR12868">
    <property type="entry name" value="NADH-UBIQUINONE OXIDOREDUCTASE B22 SUBUNIT"/>
    <property type="match status" value="1"/>
</dbReference>
<dbReference type="EMBL" id="HBEZ01059433">
    <property type="protein sequence ID" value="CAD8662334.1"/>
    <property type="molecule type" value="Transcribed_RNA"/>
</dbReference>
<evidence type="ECO:0000256" key="4">
    <source>
        <dbReference type="ARBA" id="ARBA00011790"/>
    </source>
</evidence>
<evidence type="ECO:0000256" key="1">
    <source>
        <dbReference type="ARBA" id="ARBA00002920"/>
    </source>
</evidence>
<dbReference type="InterPro" id="IPR033034">
    <property type="entry name" value="NDUFB9"/>
</dbReference>
<name>A0A7S0N7F7_9CRYP</name>
<evidence type="ECO:0000256" key="10">
    <source>
        <dbReference type="ARBA" id="ARBA00022982"/>
    </source>
</evidence>
<dbReference type="PANTHER" id="PTHR12868:SF0">
    <property type="entry name" value="NADH DEHYDROGENASE [UBIQUINONE] 1 BETA SUBCOMPLEX SUBUNIT 9"/>
    <property type="match status" value="1"/>
</dbReference>
<evidence type="ECO:0000259" key="17">
    <source>
        <dbReference type="Pfam" id="PF05347"/>
    </source>
</evidence>
<comment type="subunit">
    <text evidence="4">Mammalian complex I is composed of 45 different subunits.</text>
</comment>
<evidence type="ECO:0000256" key="5">
    <source>
        <dbReference type="ARBA" id="ARBA00018684"/>
    </source>
</evidence>